<feature type="signal peptide" evidence="2">
    <location>
        <begin position="1"/>
        <end position="31"/>
    </location>
</feature>
<dbReference type="OMA" id="NTCHASD"/>
<dbReference type="AlphaFoldDB" id="A0A4Y7JCI7"/>
<evidence type="ECO:0008006" key="5">
    <source>
        <dbReference type="Google" id="ProtNLM"/>
    </source>
</evidence>
<dbReference type="Pfam" id="PF06697">
    <property type="entry name" value="DUF1191"/>
    <property type="match status" value="1"/>
</dbReference>
<evidence type="ECO:0000313" key="3">
    <source>
        <dbReference type="EMBL" id="RZC57621.1"/>
    </source>
</evidence>
<dbReference type="GO" id="GO:0016020">
    <property type="term" value="C:membrane"/>
    <property type="evidence" value="ECO:0007669"/>
    <property type="project" value="TreeGrafter"/>
</dbReference>
<evidence type="ECO:0000256" key="1">
    <source>
        <dbReference type="SAM" id="Phobius"/>
    </source>
</evidence>
<dbReference type="Gramene" id="RZC57621">
    <property type="protein sequence ID" value="RZC57621"/>
    <property type="gene ID" value="C5167_004925"/>
</dbReference>
<evidence type="ECO:0000256" key="2">
    <source>
        <dbReference type="SAM" id="SignalP"/>
    </source>
</evidence>
<proteinExistence type="predicted"/>
<feature type="transmembrane region" description="Helical" evidence="1">
    <location>
        <begin position="237"/>
        <end position="261"/>
    </location>
</feature>
<protein>
    <recommendedName>
        <fullName evidence="5">Legume lectin domain-containing protein</fullName>
    </recommendedName>
</protein>
<reference evidence="3 4" key="1">
    <citation type="journal article" date="2018" name="Science">
        <title>The opium poppy genome and morphinan production.</title>
        <authorList>
            <person name="Guo L."/>
            <person name="Winzer T."/>
            <person name="Yang X."/>
            <person name="Li Y."/>
            <person name="Ning Z."/>
            <person name="He Z."/>
            <person name="Teodor R."/>
            <person name="Lu Y."/>
            <person name="Bowser T.A."/>
            <person name="Graham I.A."/>
            <person name="Ye K."/>
        </authorList>
    </citation>
    <scope>NUCLEOTIDE SEQUENCE [LARGE SCALE GENOMIC DNA]</scope>
    <source>
        <strain evidence="4">cv. HN1</strain>
        <tissue evidence="3">Leaves</tissue>
    </source>
</reference>
<dbReference type="PROSITE" id="PS51257">
    <property type="entry name" value="PROKAR_LIPOPROTEIN"/>
    <property type="match status" value="1"/>
</dbReference>
<keyword evidence="1" id="KW-0812">Transmembrane</keyword>
<keyword evidence="4" id="KW-1185">Reference proteome</keyword>
<dbReference type="InterPro" id="IPR010605">
    <property type="entry name" value="DUF1191"/>
</dbReference>
<dbReference type="EMBL" id="CM010718">
    <property type="protein sequence ID" value="RZC57621.1"/>
    <property type="molecule type" value="Genomic_DNA"/>
</dbReference>
<dbReference type="OrthoDB" id="1101105at2759"/>
<keyword evidence="1" id="KW-0472">Membrane</keyword>
<feature type="chain" id="PRO_5021321079" description="Legume lectin domain-containing protein" evidence="2">
    <location>
        <begin position="32"/>
        <end position="311"/>
    </location>
</feature>
<evidence type="ECO:0000313" key="4">
    <source>
        <dbReference type="Proteomes" id="UP000316621"/>
    </source>
</evidence>
<accession>A0A4Y7JCI7</accession>
<dbReference type="PANTHER" id="PTHR33512">
    <property type="entry name" value="PROTEIN, PUTATIVE (DUF1191)-RELATED"/>
    <property type="match status" value="1"/>
</dbReference>
<keyword evidence="2" id="KW-0732">Signal</keyword>
<organism evidence="3 4">
    <name type="scientific">Papaver somniferum</name>
    <name type="common">Opium poppy</name>
    <dbReference type="NCBI Taxonomy" id="3469"/>
    <lineage>
        <taxon>Eukaryota</taxon>
        <taxon>Viridiplantae</taxon>
        <taxon>Streptophyta</taxon>
        <taxon>Embryophyta</taxon>
        <taxon>Tracheophyta</taxon>
        <taxon>Spermatophyta</taxon>
        <taxon>Magnoliopsida</taxon>
        <taxon>Ranunculales</taxon>
        <taxon>Papaveraceae</taxon>
        <taxon>Papaveroideae</taxon>
        <taxon>Papaver</taxon>
    </lineage>
</organism>
<sequence length="311" mass="34396">MIKFSSSQMGTFFAINIAILFMISCMNCVDSTDIRPALDRVLGDYALNYYNKVLRKTGSLYTISLPKDLSSVKADMVRFRCGSLRRYGARVKEFHIGMGIAIEPCMERVVLVRQNLGSNWSDIYYRNYNISGYNLVSPILGLLAFDVKYDSNSTANLLEVGIFAEQEPISIDFSNVTKTVKNSINKPLCASFGRDGRVSISDQISSNICLTGKNGHFGLVIETATLPKTGKLSEWKIIIGSTVGGAIGVLLLGLLFVAMIVKVKKRSQMVEMERKAYEEEALQISMVGHVRVPIAGPTRTQPNLEHAYSPP</sequence>
<gene>
    <name evidence="3" type="ORF">C5167_004925</name>
</gene>
<keyword evidence="1" id="KW-1133">Transmembrane helix</keyword>
<dbReference type="PANTHER" id="PTHR33512:SF1">
    <property type="entry name" value="PROTEIN, PUTATIVE (DUF1191)-RELATED"/>
    <property type="match status" value="1"/>
</dbReference>
<name>A0A4Y7JCI7_PAPSO</name>
<dbReference type="Proteomes" id="UP000316621">
    <property type="component" value="Chromosome 4"/>
</dbReference>